<sequence length="32" mass="3873">MLEAQSCLRQKQSLHHIIERQCILVVCREFLF</sequence>
<dbReference type="AlphaFoldDB" id="A0A0E9UBL1"/>
<reference evidence="1" key="2">
    <citation type="journal article" date="2015" name="Fish Shellfish Immunol.">
        <title>Early steps in the European eel (Anguilla anguilla)-Vibrio vulnificus interaction in the gills: Role of the RtxA13 toxin.</title>
        <authorList>
            <person name="Callol A."/>
            <person name="Pajuelo D."/>
            <person name="Ebbesson L."/>
            <person name="Teles M."/>
            <person name="MacKenzie S."/>
            <person name="Amaro C."/>
        </authorList>
    </citation>
    <scope>NUCLEOTIDE SEQUENCE</scope>
</reference>
<protein>
    <submittedName>
        <fullName evidence="1">Uncharacterized protein</fullName>
    </submittedName>
</protein>
<dbReference type="EMBL" id="GBXM01046234">
    <property type="protein sequence ID" value="JAH62343.1"/>
    <property type="molecule type" value="Transcribed_RNA"/>
</dbReference>
<proteinExistence type="predicted"/>
<accession>A0A0E9UBL1</accession>
<evidence type="ECO:0000313" key="1">
    <source>
        <dbReference type="EMBL" id="JAH62343.1"/>
    </source>
</evidence>
<reference evidence="1" key="1">
    <citation type="submission" date="2014-11" db="EMBL/GenBank/DDBJ databases">
        <authorList>
            <person name="Amaro Gonzalez C."/>
        </authorList>
    </citation>
    <scope>NUCLEOTIDE SEQUENCE</scope>
</reference>
<name>A0A0E9UBL1_ANGAN</name>
<organism evidence="1">
    <name type="scientific">Anguilla anguilla</name>
    <name type="common">European freshwater eel</name>
    <name type="synonym">Muraena anguilla</name>
    <dbReference type="NCBI Taxonomy" id="7936"/>
    <lineage>
        <taxon>Eukaryota</taxon>
        <taxon>Metazoa</taxon>
        <taxon>Chordata</taxon>
        <taxon>Craniata</taxon>
        <taxon>Vertebrata</taxon>
        <taxon>Euteleostomi</taxon>
        <taxon>Actinopterygii</taxon>
        <taxon>Neopterygii</taxon>
        <taxon>Teleostei</taxon>
        <taxon>Anguilliformes</taxon>
        <taxon>Anguillidae</taxon>
        <taxon>Anguilla</taxon>
    </lineage>
</organism>